<dbReference type="RefSeq" id="WP_212772969.1">
    <property type="nucleotide sequence ID" value="NZ_AP024601.1"/>
</dbReference>
<proteinExistence type="inferred from homology"/>
<dbReference type="EMBL" id="AP024601">
    <property type="protein sequence ID" value="BCU82654.1"/>
    <property type="molecule type" value="Genomic_DNA"/>
</dbReference>
<evidence type="ECO:0000313" key="3">
    <source>
        <dbReference type="EMBL" id="BCU82654.1"/>
    </source>
</evidence>
<accession>A0A8D5UGG2</accession>
<dbReference type="InterPro" id="IPR000614">
    <property type="entry name" value="FRMsr_CS"/>
</dbReference>
<evidence type="ECO:0000313" key="4">
    <source>
        <dbReference type="Proteomes" id="UP000677436"/>
    </source>
</evidence>
<gene>
    <name evidence="3" type="ORF">JIR001_24370</name>
</gene>
<evidence type="ECO:0000259" key="2">
    <source>
        <dbReference type="SMART" id="SM00065"/>
    </source>
</evidence>
<evidence type="ECO:0000256" key="1">
    <source>
        <dbReference type="ARBA" id="ARBA00038454"/>
    </source>
</evidence>
<dbReference type="PANTHER" id="PTHR21021">
    <property type="entry name" value="GAF/PUTATIVE CYTOSKELETAL PROTEIN"/>
    <property type="match status" value="1"/>
</dbReference>
<dbReference type="InterPro" id="IPR051330">
    <property type="entry name" value="Phosphatase_reg/MetRdx"/>
</dbReference>
<protein>
    <recommendedName>
        <fullName evidence="2">GAF domain-containing protein</fullName>
    </recommendedName>
</protein>
<dbReference type="Pfam" id="PF01590">
    <property type="entry name" value="GAF"/>
    <property type="match status" value="1"/>
</dbReference>
<organism evidence="3 4">
    <name type="scientific">Polycladomyces abyssicola</name>
    <dbReference type="NCBI Taxonomy" id="1125966"/>
    <lineage>
        <taxon>Bacteria</taxon>
        <taxon>Bacillati</taxon>
        <taxon>Bacillota</taxon>
        <taxon>Bacilli</taxon>
        <taxon>Bacillales</taxon>
        <taxon>Thermoactinomycetaceae</taxon>
        <taxon>Polycladomyces</taxon>
    </lineage>
</organism>
<comment type="similarity">
    <text evidence="1">Belongs to the free Met sulfoxide reductase family.</text>
</comment>
<dbReference type="KEGG" id="pabs:JIR001_24370"/>
<dbReference type="PROSITE" id="PS01320">
    <property type="entry name" value="UPF0067"/>
    <property type="match status" value="1"/>
</dbReference>
<sequence>MFHFEQIEGDRISRYENLLKQVGHLVEGERDMVANLANTASLLYLSLEQVNWAGYYLNRGDELVLGPFMGKPACIRIPFGKGVCGTAASERRTQLVRDVLKFPGHIACDAATRSEIVVPMFKDDQLVAVLDIDSPIEARFDEEDQRYLEQFARIVTNSIDWSPILKG</sequence>
<dbReference type="GO" id="GO:0033745">
    <property type="term" value="F:L-methionine-(R)-S-oxide reductase activity"/>
    <property type="evidence" value="ECO:0007669"/>
    <property type="project" value="TreeGrafter"/>
</dbReference>
<dbReference type="FunFam" id="3.30.450.40:FF:000008">
    <property type="entry name" value="GAF domain-containing proteins"/>
    <property type="match status" value="1"/>
</dbReference>
<dbReference type="GO" id="GO:0005829">
    <property type="term" value="C:cytosol"/>
    <property type="evidence" value="ECO:0007669"/>
    <property type="project" value="TreeGrafter"/>
</dbReference>
<name>A0A8D5UGG2_9BACL</name>
<dbReference type="SUPFAM" id="SSF55781">
    <property type="entry name" value="GAF domain-like"/>
    <property type="match status" value="1"/>
</dbReference>
<feature type="domain" description="GAF" evidence="2">
    <location>
        <begin position="10"/>
        <end position="166"/>
    </location>
</feature>
<reference evidence="3" key="2">
    <citation type="journal article" date="2021" name="Microbiol. Resour. Announc.">
        <title>Complete Genome Sequence of Polycladomyces abyssicola JIR-001T, Isolated from Hemipelagic Sediment in Deep Seawater.</title>
        <authorList>
            <person name="Tsubouchi T."/>
            <person name="Kaneko Y."/>
        </authorList>
    </citation>
    <scope>NUCLEOTIDE SEQUENCE</scope>
    <source>
        <strain evidence="3">JIR-001</strain>
    </source>
</reference>
<dbReference type="PANTHER" id="PTHR21021:SF15">
    <property type="entry name" value="FREE METHIONINE-R-SULFOXIDE REDUCTASE"/>
    <property type="match status" value="1"/>
</dbReference>
<dbReference type="Proteomes" id="UP000677436">
    <property type="component" value="Chromosome"/>
</dbReference>
<dbReference type="Gene3D" id="3.30.450.40">
    <property type="match status" value="1"/>
</dbReference>
<keyword evidence="4" id="KW-1185">Reference proteome</keyword>
<dbReference type="SMART" id="SM00065">
    <property type="entry name" value="GAF"/>
    <property type="match status" value="1"/>
</dbReference>
<reference evidence="3" key="1">
    <citation type="journal article" date="2013" name="Int. J. Syst. Evol. Microbiol.">
        <title>Polycladomyces abyssicola gen. nov., sp. nov., a thermophilic filamentous bacterium isolated from hemipelagic sediment.</title>
        <authorList>
            <person name="Tsubouchi T."/>
            <person name="Shimane Y."/>
            <person name="Mori K."/>
            <person name="Usui K."/>
            <person name="Hiraki T."/>
            <person name="Tame A."/>
            <person name="Uematsu K."/>
            <person name="Maruyama T."/>
            <person name="Hatada Y."/>
        </authorList>
    </citation>
    <scope>NUCLEOTIDE SEQUENCE</scope>
    <source>
        <strain evidence="3">JIR-001</strain>
    </source>
</reference>
<dbReference type="AlphaFoldDB" id="A0A8D5UGG2"/>
<dbReference type="InterPro" id="IPR003018">
    <property type="entry name" value="GAF"/>
</dbReference>
<dbReference type="InterPro" id="IPR029016">
    <property type="entry name" value="GAF-like_dom_sf"/>
</dbReference>